<reference evidence="3 4" key="1">
    <citation type="submission" date="2019-03" db="EMBL/GenBank/DDBJ databases">
        <title>Draft genome sequences of novel Actinobacteria.</title>
        <authorList>
            <person name="Sahin N."/>
            <person name="Ay H."/>
            <person name="Saygin H."/>
        </authorList>
    </citation>
    <scope>NUCLEOTIDE SEQUENCE [LARGE SCALE GENOMIC DNA]</scope>
    <source>
        <strain evidence="3 4">JCM 30547</strain>
    </source>
</reference>
<dbReference type="GO" id="GO:0004521">
    <property type="term" value="F:RNA endonuclease activity"/>
    <property type="evidence" value="ECO:0007669"/>
    <property type="project" value="InterPro"/>
</dbReference>
<dbReference type="Pfam" id="PF00545">
    <property type="entry name" value="Ribonuclease"/>
    <property type="match status" value="1"/>
</dbReference>
<gene>
    <name evidence="3" type="ORF">E1261_19925</name>
</gene>
<keyword evidence="2" id="KW-0378">Hydrolase</keyword>
<dbReference type="EMBL" id="SMKA01000088">
    <property type="protein sequence ID" value="TDC27822.1"/>
    <property type="molecule type" value="Genomic_DNA"/>
</dbReference>
<dbReference type="Proteomes" id="UP000295075">
    <property type="component" value="Unassembled WGS sequence"/>
</dbReference>
<proteinExistence type="predicted"/>
<dbReference type="SUPFAM" id="SSF53933">
    <property type="entry name" value="Microbial ribonucleases"/>
    <property type="match status" value="1"/>
</dbReference>
<dbReference type="Gene3D" id="3.10.450.30">
    <property type="entry name" value="Microbial ribonucleases"/>
    <property type="match status" value="1"/>
</dbReference>
<evidence type="ECO:0000313" key="4">
    <source>
        <dbReference type="Proteomes" id="UP000295075"/>
    </source>
</evidence>
<organism evidence="3 4">
    <name type="scientific">Kribbella albertanoniae</name>
    <dbReference type="NCBI Taxonomy" id="1266829"/>
    <lineage>
        <taxon>Bacteria</taxon>
        <taxon>Bacillati</taxon>
        <taxon>Actinomycetota</taxon>
        <taxon>Actinomycetes</taxon>
        <taxon>Propionibacteriales</taxon>
        <taxon>Kribbellaceae</taxon>
        <taxon>Kribbella</taxon>
    </lineage>
</organism>
<protein>
    <submittedName>
        <fullName evidence="3">Ribonuclease N1</fullName>
    </submittedName>
</protein>
<evidence type="ECO:0000256" key="1">
    <source>
        <dbReference type="ARBA" id="ARBA00022722"/>
    </source>
</evidence>
<sequence length="124" mass="13713">MLVITLAASLFGCAPAKTPSSTPSVDPVSGLRFVAVGELPKEAQDTLNLIDQGGPYPYNRDGVVFGNREKLLPKQSNGYYHEYTVKTPGERDRGARRIVTGKSDERYYTDDHYASFRRIAEDNG</sequence>
<dbReference type="OrthoDB" id="5326845at2"/>
<keyword evidence="1" id="KW-0540">Nuclease</keyword>
<evidence type="ECO:0000256" key="2">
    <source>
        <dbReference type="ARBA" id="ARBA00022801"/>
    </source>
</evidence>
<name>A0A4R4PZA4_9ACTN</name>
<dbReference type="InterPro" id="IPR016191">
    <property type="entry name" value="Ribonuclease/ribotoxin"/>
</dbReference>
<keyword evidence="4" id="KW-1185">Reference proteome</keyword>
<dbReference type="CDD" id="cd00607">
    <property type="entry name" value="RNase_Sa"/>
    <property type="match status" value="1"/>
</dbReference>
<dbReference type="InterPro" id="IPR000026">
    <property type="entry name" value="N1-like"/>
</dbReference>
<comment type="caution">
    <text evidence="3">The sequence shown here is derived from an EMBL/GenBank/DDBJ whole genome shotgun (WGS) entry which is preliminary data.</text>
</comment>
<dbReference type="AlphaFoldDB" id="A0A4R4PZA4"/>
<dbReference type="GO" id="GO:0003723">
    <property type="term" value="F:RNA binding"/>
    <property type="evidence" value="ECO:0007669"/>
    <property type="project" value="InterPro"/>
</dbReference>
<accession>A0A4R4PZA4</accession>
<evidence type="ECO:0000313" key="3">
    <source>
        <dbReference type="EMBL" id="TDC27822.1"/>
    </source>
</evidence>
<dbReference type="GO" id="GO:0016787">
    <property type="term" value="F:hydrolase activity"/>
    <property type="evidence" value="ECO:0007669"/>
    <property type="project" value="UniProtKB-KW"/>
</dbReference>